<feature type="transmembrane region" description="Helical" evidence="1">
    <location>
        <begin position="216"/>
        <end position="235"/>
    </location>
</feature>
<dbReference type="AlphaFoldDB" id="A0AAE5W8S4"/>
<dbReference type="GO" id="GO:0004175">
    <property type="term" value="F:endopeptidase activity"/>
    <property type="evidence" value="ECO:0007669"/>
    <property type="project" value="UniProtKB-ARBA"/>
</dbReference>
<keyword evidence="1" id="KW-1133">Transmembrane helix</keyword>
<feature type="transmembrane region" description="Helical" evidence="1">
    <location>
        <begin position="191"/>
        <end position="209"/>
    </location>
</feature>
<accession>A0AAE5W8S4</accession>
<keyword evidence="1" id="KW-0812">Transmembrane</keyword>
<dbReference type="PANTHER" id="PTHR36435">
    <property type="entry name" value="SLR1288 PROTEIN"/>
    <property type="match status" value="1"/>
</dbReference>
<feature type="transmembrane region" description="Helical" evidence="1">
    <location>
        <begin position="135"/>
        <end position="155"/>
    </location>
</feature>
<protein>
    <submittedName>
        <fullName evidence="3">CPBP family intramembrane metalloprotease</fullName>
    </submittedName>
</protein>
<feature type="transmembrane region" description="Helical" evidence="1">
    <location>
        <begin position="14"/>
        <end position="35"/>
    </location>
</feature>
<name>A0AAE5W8S4_STACR</name>
<feature type="domain" description="CAAX prenyl protease 2/Lysostaphin resistance protein A-like" evidence="2">
    <location>
        <begin position="134"/>
        <end position="227"/>
    </location>
</feature>
<reference evidence="3 4" key="1">
    <citation type="journal article" date="2016" name="Front. Microbiol.">
        <title>Comprehensive Phylogenetic Analysis of Bovine Non-aureus Staphylococci Species Based on Whole-Genome Sequencing.</title>
        <authorList>
            <person name="Naushad S."/>
            <person name="Barkema H.W."/>
            <person name="Luby C."/>
            <person name="Condas L.A."/>
            <person name="Nobrega D.B."/>
            <person name="Carson D.A."/>
            <person name="De Buck J."/>
        </authorList>
    </citation>
    <scope>NUCLEOTIDE SEQUENCE [LARGE SCALE GENOMIC DNA]</scope>
    <source>
        <strain evidence="3 4">SNUC 505</strain>
    </source>
</reference>
<dbReference type="Pfam" id="PF02517">
    <property type="entry name" value="Rce1-like"/>
    <property type="match status" value="1"/>
</dbReference>
<dbReference type="RefSeq" id="WP_107360436.1">
    <property type="nucleotide sequence ID" value="NZ_JAHSUP010000002.1"/>
</dbReference>
<keyword evidence="3" id="KW-0482">Metalloprotease</keyword>
<feature type="transmembrane region" description="Helical" evidence="1">
    <location>
        <begin position="86"/>
        <end position="108"/>
    </location>
</feature>
<comment type="caution">
    <text evidence="3">The sequence shown here is derived from an EMBL/GenBank/DDBJ whole genome shotgun (WGS) entry which is preliminary data.</text>
</comment>
<sequence>MNASKTQRPHWRDLWAFVIYFGLSQIIALLLYYFYMHFAISKTPTPVLFLWTSTLTSVGVIGFLAWSHRHHLKTKLIQQLRGLKQAFLSIILAYVIYLILNVFLGVALKFLPKAWQFDNTSNQKALLVLFQDKSWLPFVFIVLVILTPITEELLFRHIIIGELGKKFGIWVMGAFSIFIFTFLHVKSATSPFEAALYLLMSCLFVIMYIRSRCNIAVSITLHMLVNGFSFLAIVMQSI</sequence>
<dbReference type="Proteomes" id="UP000242704">
    <property type="component" value="Unassembled WGS sequence"/>
</dbReference>
<keyword evidence="1" id="KW-0472">Membrane</keyword>
<dbReference type="GO" id="GO:0008237">
    <property type="term" value="F:metallopeptidase activity"/>
    <property type="evidence" value="ECO:0007669"/>
    <property type="project" value="UniProtKB-KW"/>
</dbReference>
<feature type="transmembrane region" description="Helical" evidence="1">
    <location>
        <begin position="167"/>
        <end position="185"/>
    </location>
</feature>
<feature type="transmembrane region" description="Helical" evidence="1">
    <location>
        <begin position="47"/>
        <end position="66"/>
    </location>
</feature>
<keyword evidence="3" id="KW-0378">Hydrolase</keyword>
<dbReference type="InterPro" id="IPR052710">
    <property type="entry name" value="CAAX_protease"/>
</dbReference>
<dbReference type="InterPro" id="IPR003675">
    <property type="entry name" value="Rce1/LyrA-like_dom"/>
</dbReference>
<organism evidence="3 4">
    <name type="scientific">Staphylococcus chromogenes</name>
    <name type="common">Staphylococcus hyicus subsp. chromogenes</name>
    <dbReference type="NCBI Taxonomy" id="46126"/>
    <lineage>
        <taxon>Bacteria</taxon>
        <taxon>Bacillati</taxon>
        <taxon>Bacillota</taxon>
        <taxon>Bacilli</taxon>
        <taxon>Bacillales</taxon>
        <taxon>Staphylococcaceae</taxon>
        <taxon>Staphylococcus</taxon>
    </lineage>
</organism>
<gene>
    <name evidence="3" type="ORF">BU653_00860</name>
</gene>
<dbReference type="EMBL" id="PZBZ01000002">
    <property type="protein sequence ID" value="PTG17124.1"/>
    <property type="molecule type" value="Genomic_DNA"/>
</dbReference>
<evidence type="ECO:0000259" key="2">
    <source>
        <dbReference type="Pfam" id="PF02517"/>
    </source>
</evidence>
<evidence type="ECO:0000313" key="4">
    <source>
        <dbReference type="Proteomes" id="UP000242704"/>
    </source>
</evidence>
<evidence type="ECO:0000256" key="1">
    <source>
        <dbReference type="SAM" id="Phobius"/>
    </source>
</evidence>
<evidence type="ECO:0000313" key="3">
    <source>
        <dbReference type="EMBL" id="PTG17124.1"/>
    </source>
</evidence>
<proteinExistence type="predicted"/>
<keyword evidence="3" id="KW-0645">Protease</keyword>
<dbReference type="PANTHER" id="PTHR36435:SF1">
    <property type="entry name" value="CAAX AMINO TERMINAL PROTEASE FAMILY PROTEIN"/>
    <property type="match status" value="1"/>
</dbReference>
<dbReference type="GO" id="GO:0080120">
    <property type="term" value="P:CAAX-box protein maturation"/>
    <property type="evidence" value="ECO:0007669"/>
    <property type="project" value="UniProtKB-ARBA"/>
</dbReference>